<dbReference type="InterPro" id="IPR011009">
    <property type="entry name" value="Kinase-like_dom_sf"/>
</dbReference>
<dbReference type="PANTHER" id="PTHR48007">
    <property type="entry name" value="LEUCINE-RICH REPEAT RECEPTOR-LIKE PROTEIN KINASE PXC1"/>
    <property type="match status" value="1"/>
</dbReference>
<dbReference type="EMBL" id="LSRQ01001000">
    <property type="protein sequence ID" value="OAY79798.1"/>
    <property type="molecule type" value="Genomic_DNA"/>
</dbReference>
<evidence type="ECO:0000256" key="13">
    <source>
        <dbReference type="SAM" id="SignalP"/>
    </source>
</evidence>
<dbReference type="CDD" id="cd14066">
    <property type="entry name" value="STKc_IRAK"/>
    <property type="match status" value="1"/>
</dbReference>
<dbReference type="AlphaFoldDB" id="A0A199VS21"/>
<evidence type="ECO:0000256" key="2">
    <source>
        <dbReference type="ARBA" id="ARBA00022614"/>
    </source>
</evidence>
<keyword evidence="6" id="KW-0547">Nucleotide-binding</keyword>
<evidence type="ECO:0000256" key="1">
    <source>
        <dbReference type="ARBA" id="ARBA00004479"/>
    </source>
</evidence>
<dbReference type="Gene3D" id="3.80.10.10">
    <property type="entry name" value="Ribonuclease Inhibitor"/>
    <property type="match status" value="1"/>
</dbReference>
<organism evidence="15 16">
    <name type="scientific">Ananas comosus</name>
    <name type="common">Pineapple</name>
    <name type="synonym">Ananas ananas</name>
    <dbReference type="NCBI Taxonomy" id="4615"/>
    <lineage>
        <taxon>Eukaryota</taxon>
        <taxon>Viridiplantae</taxon>
        <taxon>Streptophyta</taxon>
        <taxon>Embryophyta</taxon>
        <taxon>Tracheophyta</taxon>
        <taxon>Spermatophyta</taxon>
        <taxon>Magnoliopsida</taxon>
        <taxon>Liliopsida</taxon>
        <taxon>Poales</taxon>
        <taxon>Bromeliaceae</taxon>
        <taxon>Bromelioideae</taxon>
        <taxon>Ananas</taxon>
    </lineage>
</organism>
<dbReference type="GO" id="GO:0005524">
    <property type="term" value="F:ATP binding"/>
    <property type="evidence" value="ECO:0007669"/>
    <property type="project" value="UniProtKB-KW"/>
</dbReference>
<keyword evidence="7" id="KW-0067">ATP-binding</keyword>
<dbReference type="STRING" id="4615.A0A199VS21"/>
<name>A0A199VS21_ANACO</name>
<dbReference type="Pfam" id="PF08263">
    <property type="entry name" value="LRRNT_2"/>
    <property type="match status" value="1"/>
</dbReference>
<keyword evidence="15" id="KW-0808">Transferase</keyword>
<keyword evidence="3" id="KW-0812">Transmembrane</keyword>
<dbReference type="PANTHER" id="PTHR48007:SF76">
    <property type="entry name" value="OS03G0145102 PROTEIN"/>
    <property type="match status" value="1"/>
</dbReference>
<evidence type="ECO:0000256" key="9">
    <source>
        <dbReference type="ARBA" id="ARBA00023136"/>
    </source>
</evidence>
<evidence type="ECO:0000313" key="15">
    <source>
        <dbReference type="EMBL" id="OAY79798.1"/>
    </source>
</evidence>
<evidence type="ECO:0000256" key="3">
    <source>
        <dbReference type="ARBA" id="ARBA00022692"/>
    </source>
</evidence>
<dbReference type="GO" id="GO:0016020">
    <property type="term" value="C:membrane"/>
    <property type="evidence" value="ECO:0007669"/>
    <property type="project" value="UniProtKB-SubCell"/>
</dbReference>
<dbReference type="InterPro" id="IPR001245">
    <property type="entry name" value="Ser-Thr/Tyr_kinase_cat_dom"/>
</dbReference>
<sequence length="528" mass="57099">MRLRRRDRLFHFVVVVVVAVVAVVLAAEVAAAATAAEKEILLEFKGNVSSDPRGALATWSAGGDPCRDFAGVSCDPSGAVVKIPPQFAALAPTLHKLNLSRNALSGAVPSFLGSFPGLRLLDLSYNASPARSPTSSSAAASRPATSPLHNALSGPVPDPSATAPSSSDSTSPSTTSRRVPAADLRPPGDQLREGGKRRSWCPRARASLYWIECVIGKLVLFSKSLPSKYEDWETGTKALLDKDCIIGGGSIGTVYKASFEGGVTIAVKRLETLGRIRNQDEFEQEMGQLGSLSHPNLVAFQGYYWSSTMQLILSEFIPNGNLYDHLHGNHFPYPSSSSGRGRSELLWSRRFRIALGTARALAYLHHDCKPQILHLNIKSTNILLDEKYEAKLSDYGLGKLLPILGSLQLTKFHTAVGYVAPELASQSLRYSDKCDVYSFGVVLLEIVTGRKPVDSPGAAKVVVLRDYVREVLEDGTPSDCFDGNLSDFVESELIQVLKIGLICTSEAPTRRPSMAEVVQFLESVRNNS</sequence>
<dbReference type="InterPro" id="IPR013210">
    <property type="entry name" value="LRR_N_plant-typ"/>
</dbReference>
<evidence type="ECO:0000256" key="4">
    <source>
        <dbReference type="ARBA" id="ARBA00022729"/>
    </source>
</evidence>
<dbReference type="InterPro" id="IPR000719">
    <property type="entry name" value="Prot_kinase_dom"/>
</dbReference>
<dbReference type="FunFam" id="1.10.510.10:FF:000267">
    <property type="entry name" value="probable LRR receptor-like serine/threonine-protein kinase IRK"/>
    <property type="match status" value="1"/>
</dbReference>
<dbReference type="Gene3D" id="3.30.200.20">
    <property type="entry name" value="Phosphorylase Kinase, domain 1"/>
    <property type="match status" value="1"/>
</dbReference>
<keyword evidence="2" id="KW-0433">Leucine-rich repeat</keyword>
<dbReference type="GO" id="GO:0004672">
    <property type="term" value="F:protein kinase activity"/>
    <property type="evidence" value="ECO:0007669"/>
    <property type="project" value="InterPro"/>
</dbReference>
<feature type="compositionally biased region" description="Low complexity" evidence="12">
    <location>
        <begin position="132"/>
        <end position="147"/>
    </location>
</feature>
<feature type="signal peptide" evidence="13">
    <location>
        <begin position="1"/>
        <end position="26"/>
    </location>
</feature>
<feature type="chain" id="PRO_5008508429" evidence="13">
    <location>
        <begin position="27"/>
        <end position="528"/>
    </location>
</feature>
<dbReference type="Pfam" id="PF07714">
    <property type="entry name" value="PK_Tyr_Ser-Thr"/>
    <property type="match status" value="1"/>
</dbReference>
<keyword evidence="11" id="KW-0325">Glycoprotein</keyword>
<keyword evidence="8" id="KW-1133">Transmembrane helix</keyword>
<evidence type="ECO:0000256" key="7">
    <source>
        <dbReference type="ARBA" id="ARBA00022840"/>
    </source>
</evidence>
<dbReference type="SUPFAM" id="SSF56112">
    <property type="entry name" value="Protein kinase-like (PK-like)"/>
    <property type="match status" value="1"/>
</dbReference>
<comment type="subcellular location">
    <subcellularLocation>
        <location evidence="1">Membrane</location>
        <topology evidence="1">Single-pass type I membrane protein</topology>
    </subcellularLocation>
</comment>
<dbReference type="Gene3D" id="1.10.510.10">
    <property type="entry name" value="Transferase(Phosphotransferase) domain 1"/>
    <property type="match status" value="1"/>
</dbReference>
<evidence type="ECO:0000256" key="10">
    <source>
        <dbReference type="ARBA" id="ARBA00023170"/>
    </source>
</evidence>
<keyword evidence="10 15" id="KW-0675">Receptor</keyword>
<dbReference type="PROSITE" id="PS50011">
    <property type="entry name" value="PROTEIN_KINASE_DOM"/>
    <property type="match status" value="1"/>
</dbReference>
<dbReference type="FunFam" id="3.30.200.20:FF:000450">
    <property type="entry name" value="Putative LRR receptor-like serine/threonine-protein kinase"/>
    <property type="match status" value="1"/>
</dbReference>
<reference evidence="15 16" key="1">
    <citation type="journal article" date="2016" name="DNA Res.">
        <title>The draft genome of MD-2 pineapple using hybrid error correction of long reads.</title>
        <authorList>
            <person name="Redwan R.M."/>
            <person name="Saidin A."/>
            <person name="Kumar S.V."/>
        </authorList>
    </citation>
    <scope>NUCLEOTIDE SEQUENCE [LARGE SCALE GENOMIC DNA]</scope>
    <source>
        <strain evidence="16">cv. MD2</strain>
        <tissue evidence="15">Leaf</tissue>
    </source>
</reference>
<feature type="domain" description="Protein kinase" evidence="14">
    <location>
        <begin position="240"/>
        <end position="521"/>
    </location>
</feature>
<evidence type="ECO:0000256" key="12">
    <source>
        <dbReference type="SAM" id="MobiDB-lite"/>
    </source>
</evidence>
<dbReference type="SUPFAM" id="SSF52058">
    <property type="entry name" value="L domain-like"/>
    <property type="match status" value="1"/>
</dbReference>
<dbReference type="InterPro" id="IPR032675">
    <property type="entry name" value="LRR_dom_sf"/>
</dbReference>
<evidence type="ECO:0000313" key="16">
    <source>
        <dbReference type="Proteomes" id="UP000092600"/>
    </source>
</evidence>
<evidence type="ECO:0000256" key="11">
    <source>
        <dbReference type="ARBA" id="ARBA00023180"/>
    </source>
</evidence>
<dbReference type="InterPro" id="IPR046959">
    <property type="entry name" value="PRK1-6/SRF4-like"/>
</dbReference>
<protein>
    <submittedName>
        <fullName evidence="15">Putative LRR receptor-like serine/threonine-protein kinase</fullName>
    </submittedName>
</protein>
<proteinExistence type="predicted"/>
<feature type="compositionally biased region" description="Low complexity" evidence="12">
    <location>
        <begin position="159"/>
        <end position="179"/>
    </location>
</feature>
<comment type="caution">
    <text evidence="15">The sequence shown here is derived from an EMBL/GenBank/DDBJ whole genome shotgun (WGS) entry which is preliminary data.</text>
</comment>
<keyword evidence="5" id="KW-0677">Repeat</keyword>
<evidence type="ECO:0000259" key="14">
    <source>
        <dbReference type="PROSITE" id="PS50011"/>
    </source>
</evidence>
<evidence type="ECO:0000256" key="5">
    <source>
        <dbReference type="ARBA" id="ARBA00022737"/>
    </source>
</evidence>
<gene>
    <name evidence="15" type="ORF">ACMD2_20132</name>
</gene>
<feature type="region of interest" description="Disordered" evidence="12">
    <location>
        <begin position="132"/>
        <end position="197"/>
    </location>
</feature>
<keyword evidence="4 13" id="KW-0732">Signal</keyword>
<dbReference type="Proteomes" id="UP000092600">
    <property type="component" value="Unassembled WGS sequence"/>
</dbReference>
<accession>A0A199VS21</accession>
<evidence type="ECO:0000256" key="8">
    <source>
        <dbReference type="ARBA" id="ARBA00022989"/>
    </source>
</evidence>
<keyword evidence="15" id="KW-0418">Kinase</keyword>
<evidence type="ECO:0000256" key="6">
    <source>
        <dbReference type="ARBA" id="ARBA00022741"/>
    </source>
</evidence>
<keyword evidence="9" id="KW-0472">Membrane</keyword>